<dbReference type="VEuPathDB" id="FungiDB:H257_00367"/>
<dbReference type="InterPro" id="IPR027417">
    <property type="entry name" value="P-loop_NTPase"/>
</dbReference>
<dbReference type="PROSITE" id="PS00486">
    <property type="entry name" value="DNA_MISMATCH_REPAIR_2"/>
    <property type="match status" value="1"/>
</dbReference>
<dbReference type="InterPro" id="IPR045076">
    <property type="entry name" value="MutS"/>
</dbReference>
<dbReference type="InterPro" id="IPR000432">
    <property type="entry name" value="DNA_mismatch_repair_MutS_C"/>
</dbReference>
<keyword evidence="4" id="KW-0238">DNA-binding</keyword>
<sequence length="534" mass="58436">MRAKGRDWCALQQCMSCYLAIRKELVQCSMPANLNLVEQISSISSIQDLNNLLCNVVDFDATKKEASCSIREGVSAELDAARDKLAQVDQILVDLAGILQDEWPQLKSISLQFLPRVGYVIRCPSAAPIPPILQFQFEDSSFSFYKCPKCRKLDEDFGDIHGYISDIQHQLTTEVTKAVLDEEPSLLQMIHIVAQVDCFLSLASCAQNFNFVRPTMCDDVVFMAKGARHPLQELTVESYIPNDIVLGPGGGYIAVVTGQNGSGKSVFLKMVGVMQFLAQVGSFVPATEATIGVVNKIFSRILSLETATLCQSAFSIDCNQLATMMNHGDTKSLLLIDEFGKGTCPSDGICLLTSALKHLKDQVVQFGGPRVVLTTHFLEIFREPTLSGVLGFQPADTAATEWPSKADNSSSVITTYVMSSVAVEGKESDGVHRTSSLYELVPGISTSSNAIQCAITAGMDNDSVNRAAQVLQLSRSRRHIEVPVTCPSPKMQAKLDAFYTLTELFMAEETWKTCPLDKVTELLRMARSIDGIIQ</sequence>
<feature type="domain" description="DNA mismatch repair proteins mutS family" evidence="5">
    <location>
        <begin position="332"/>
        <end position="348"/>
    </location>
</feature>
<dbReference type="SMART" id="SM00534">
    <property type="entry name" value="MUTSac"/>
    <property type="match status" value="1"/>
</dbReference>
<dbReference type="PANTHER" id="PTHR11361:SF20">
    <property type="entry name" value="MUTS PROTEIN HOMOLOG 5"/>
    <property type="match status" value="1"/>
</dbReference>
<keyword evidence="3" id="KW-0067">ATP-binding</keyword>
<dbReference type="GeneID" id="20802363"/>
<reference evidence="6" key="1">
    <citation type="submission" date="2013-12" db="EMBL/GenBank/DDBJ databases">
        <title>The Genome Sequence of Aphanomyces astaci APO3.</title>
        <authorList>
            <consortium name="The Broad Institute Genomics Platform"/>
            <person name="Russ C."/>
            <person name="Tyler B."/>
            <person name="van West P."/>
            <person name="Dieguez-Uribeondo J."/>
            <person name="Young S.K."/>
            <person name="Zeng Q."/>
            <person name="Gargeya S."/>
            <person name="Fitzgerald M."/>
            <person name="Abouelleil A."/>
            <person name="Alvarado L."/>
            <person name="Chapman S.B."/>
            <person name="Gainer-Dewar J."/>
            <person name="Goldberg J."/>
            <person name="Griggs A."/>
            <person name="Gujja S."/>
            <person name="Hansen M."/>
            <person name="Howarth C."/>
            <person name="Imamovic A."/>
            <person name="Ireland A."/>
            <person name="Larimer J."/>
            <person name="McCowan C."/>
            <person name="Murphy C."/>
            <person name="Pearson M."/>
            <person name="Poon T.W."/>
            <person name="Priest M."/>
            <person name="Roberts A."/>
            <person name="Saif S."/>
            <person name="Shea T."/>
            <person name="Sykes S."/>
            <person name="Wortman J."/>
            <person name="Nusbaum C."/>
            <person name="Birren B."/>
        </authorList>
    </citation>
    <scope>NUCLEOTIDE SEQUENCE [LARGE SCALE GENOMIC DNA]</scope>
    <source>
        <strain evidence="6">APO3</strain>
    </source>
</reference>
<dbReference type="Gene3D" id="1.10.1420.10">
    <property type="match status" value="2"/>
</dbReference>
<comment type="similarity">
    <text evidence="1">Belongs to the DNA mismatch repair MutS family.</text>
</comment>
<gene>
    <name evidence="6" type="ORF">H257_00367</name>
</gene>
<dbReference type="GO" id="GO:0006298">
    <property type="term" value="P:mismatch repair"/>
    <property type="evidence" value="ECO:0007669"/>
    <property type="project" value="InterPro"/>
</dbReference>
<dbReference type="Gene3D" id="3.40.50.300">
    <property type="entry name" value="P-loop containing nucleotide triphosphate hydrolases"/>
    <property type="match status" value="1"/>
</dbReference>
<dbReference type="PANTHER" id="PTHR11361">
    <property type="entry name" value="DNA MISMATCH REPAIR PROTEIN MUTS FAMILY MEMBER"/>
    <property type="match status" value="1"/>
</dbReference>
<evidence type="ECO:0000256" key="4">
    <source>
        <dbReference type="ARBA" id="ARBA00023125"/>
    </source>
</evidence>
<dbReference type="GO" id="GO:0051026">
    <property type="term" value="P:chiasma assembly"/>
    <property type="evidence" value="ECO:0007669"/>
    <property type="project" value="TreeGrafter"/>
</dbReference>
<evidence type="ECO:0000256" key="2">
    <source>
        <dbReference type="ARBA" id="ARBA00022741"/>
    </source>
</evidence>
<evidence type="ECO:0000256" key="1">
    <source>
        <dbReference type="ARBA" id="ARBA00006271"/>
    </source>
</evidence>
<dbReference type="InterPro" id="IPR036187">
    <property type="entry name" value="DNA_mismatch_repair_MutS_sf"/>
</dbReference>
<dbReference type="GO" id="GO:0005524">
    <property type="term" value="F:ATP binding"/>
    <property type="evidence" value="ECO:0007669"/>
    <property type="project" value="UniProtKB-KW"/>
</dbReference>
<dbReference type="RefSeq" id="XP_009821320.1">
    <property type="nucleotide sequence ID" value="XM_009823018.1"/>
</dbReference>
<accession>W4HA61</accession>
<dbReference type="GO" id="GO:0140664">
    <property type="term" value="F:ATP-dependent DNA damage sensor activity"/>
    <property type="evidence" value="ECO:0007669"/>
    <property type="project" value="InterPro"/>
</dbReference>
<evidence type="ECO:0000256" key="3">
    <source>
        <dbReference type="ARBA" id="ARBA00022840"/>
    </source>
</evidence>
<proteinExistence type="inferred from homology"/>
<name>W4HA61_APHAT</name>
<dbReference type="AlphaFoldDB" id="W4HA61"/>
<evidence type="ECO:0000313" key="6">
    <source>
        <dbReference type="EMBL" id="ETV88920.1"/>
    </source>
</evidence>
<dbReference type="STRING" id="112090.W4HA61"/>
<protein>
    <recommendedName>
        <fullName evidence="5">DNA mismatch repair proteins mutS family domain-containing protein</fullName>
    </recommendedName>
</protein>
<dbReference type="SUPFAM" id="SSF48334">
    <property type="entry name" value="DNA repair protein MutS, domain III"/>
    <property type="match status" value="1"/>
</dbReference>
<dbReference type="EMBL" id="KI913114">
    <property type="protein sequence ID" value="ETV88920.1"/>
    <property type="molecule type" value="Genomic_DNA"/>
</dbReference>
<dbReference type="GO" id="GO:0030983">
    <property type="term" value="F:mismatched DNA binding"/>
    <property type="evidence" value="ECO:0007669"/>
    <property type="project" value="InterPro"/>
</dbReference>
<organism evidence="6">
    <name type="scientific">Aphanomyces astaci</name>
    <name type="common">Crayfish plague agent</name>
    <dbReference type="NCBI Taxonomy" id="112090"/>
    <lineage>
        <taxon>Eukaryota</taxon>
        <taxon>Sar</taxon>
        <taxon>Stramenopiles</taxon>
        <taxon>Oomycota</taxon>
        <taxon>Saprolegniomycetes</taxon>
        <taxon>Saprolegniales</taxon>
        <taxon>Verrucalvaceae</taxon>
        <taxon>Aphanomyces</taxon>
    </lineage>
</organism>
<dbReference type="GO" id="GO:0005634">
    <property type="term" value="C:nucleus"/>
    <property type="evidence" value="ECO:0007669"/>
    <property type="project" value="TreeGrafter"/>
</dbReference>
<keyword evidence="2" id="KW-0547">Nucleotide-binding</keyword>
<evidence type="ECO:0000259" key="5">
    <source>
        <dbReference type="PROSITE" id="PS00486"/>
    </source>
</evidence>
<dbReference type="SUPFAM" id="SSF52540">
    <property type="entry name" value="P-loop containing nucleoside triphosphate hydrolases"/>
    <property type="match status" value="1"/>
</dbReference>
<dbReference type="Pfam" id="PF00488">
    <property type="entry name" value="MutS_V"/>
    <property type="match status" value="1"/>
</dbReference>
<dbReference type="OrthoDB" id="29596at2759"/>